<proteinExistence type="inferred from homology"/>
<accession>A0AAJ8LMB9</accession>
<feature type="compositionally biased region" description="Low complexity" evidence="2">
    <location>
        <begin position="93"/>
        <end position="108"/>
    </location>
</feature>
<feature type="chain" id="PRO_5042461475" description="Peptidase A1 domain-containing protein" evidence="3">
    <location>
        <begin position="26"/>
        <end position="584"/>
    </location>
</feature>
<evidence type="ECO:0000256" key="2">
    <source>
        <dbReference type="SAM" id="MobiDB-lite"/>
    </source>
</evidence>
<dbReference type="GO" id="GO:0006508">
    <property type="term" value="P:proteolysis"/>
    <property type="evidence" value="ECO:0007669"/>
    <property type="project" value="InterPro"/>
</dbReference>
<dbReference type="GO" id="GO:0004190">
    <property type="term" value="F:aspartic-type endopeptidase activity"/>
    <property type="evidence" value="ECO:0007669"/>
    <property type="project" value="InterPro"/>
</dbReference>
<feature type="compositionally biased region" description="Polar residues" evidence="2">
    <location>
        <begin position="153"/>
        <end position="186"/>
    </location>
</feature>
<dbReference type="PANTHER" id="PTHR47966:SF51">
    <property type="entry name" value="BETA-SITE APP-CLEAVING ENZYME, ISOFORM A-RELATED"/>
    <property type="match status" value="1"/>
</dbReference>
<dbReference type="CDD" id="cd05471">
    <property type="entry name" value="pepsin_like"/>
    <property type="match status" value="1"/>
</dbReference>
<evidence type="ECO:0000313" key="6">
    <source>
        <dbReference type="Proteomes" id="UP000322225"/>
    </source>
</evidence>
<dbReference type="GeneID" id="43588185"/>
<reference evidence="5" key="2">
    <citation type="submission" date="2024-01" db="EMBL/GenBank/DDBJ databases">
        <title>Comparative genomics of Cryptococcus and Kwoniella reveals pathogenesis evolution and contrasting modes of karyotype evolution via chromosome fusion or intercentromeric recombination.</title>
        <authorList>
            <person name="Coelho M.A."/>
            <person name="David-Palma M."/>
            <person name="Shea T."/>
            <person name="Bowers K."/>
            <person name="McGinley-Smith S."/>
            <person name="Mohammad A.W."/>
            <person name="Gnirke A."/>
            <person name="Yurkov A.M."/>
            <person name="Nowrousian M."/>
            <person name="Sun S."/>
            <person name="Cuomo C.A."/>
            <person name="Heitman J."/>
        </authorList>
    </citation>
    <scope>NUCLEOTIDE SEQUENCE</scope>
    <source>
        <strain evidence="5">CBS 12478</strain>
    </source>
</reference>
<gene>
    <name evidence="5" type="ORF">CI109_104203</name>
</gene>
<dbReference type="InterPro" id="IPR033121">
    <property type="entry name" value="PEPTIDASE_A1"/>
</dbReference>
<dbReference type="Gene3D" id="2.40.70.10">
    <property type="entry name" value="Acid Proteases"/>
    <property type="match status" value="2"/>
</dbReference>
<feature type="compositionally biased region" description="Low complexity" evidence="2">
    <location>
        <begin position="127"/>
        <end position="152"/>
    </location>
</feature>
<evidence type="ECO:0000259" key="4">
    <source>
        <dbReference type="PROSITE" id="PS51767"/>
    </source>
</evidence>
<feature type="region of interest" description="Disordered" evidence="2">
    <location>
        <begin position="208"/>
        <end position="247"/>
    </location>
</feature>
<evidence type="ECO:0000313" key="5">
    <source>
        <dbReference type="EMBL" id="WWD19739.1"/>
    </source>
</evidence>
<dbReference type="PROSITE" id="PS51767">
    <property type="entry name" value="PEPTIDASE_A1"/>
    <property type="match status" value="1"/>
</dbReference>
<dbReference type="AlphaFoldDB" id="A0AAJ8LMB9"/>
<dbReference type="PANTHER" id="PTHR47966">
    <property type="entry name" value="BETA-SITE APP-CLEAVING ENZYME, ISOFORM A-RELATED"/>
    <property type="match status" value="1"/>
</dbReference>
<protein>
    <recommendedName>
        <fullName evidence="4">Peptidase A1 domain-containing protein</fullName>
    </recommendedName>
</protein>
<feature type="domain" description="Peptidase A1" evidence="4">
    <location>
        <begin position="267"/>
        <end position="579"/>
    </location>
</feature>
<feature type="region of interest" description="Disordered" evidence="2">
    <location>
        <begin position="28"/>
        <end position="108"/>
    </location>
</feature>
<feature type="compositionally biased region" description="Low complexity" evidence="2">
    <location>
        <begin position="208"/>
        <end position="246"/>
    </location>
</feature>
<reference evidence="5" key="1">
    <citation type="submission" date="2017-08" db="EMBL/GenBank/DDBJ databases">
        <authorList>
            <person name="Cuomo C."/>
            <person name="Billmyre B."/>
            <person name="Heitman J."/>
        </authorList>
    </citation>
    <scope>NUCLEOTIDE SEQUENCE</scope>
    <source>
        <strain evidence="5">CBS 12478</strain>
    </source>
</reference>
<evidence type="ECO:0000256" key="3">
    <source>
        <dbReference type="SAM" id="SignalP"/>
    </source>
</evidence>
<feature type="compositionally biased region" description="Low complexity" evidence="2">
    <location>
        <begin position="71"/>
        <end position="86"/>
    </location>
</feature>
<dbReference type="EMBL" id="CP144057">
    <property type="protein sequence ID" value="WWD19739.1"/>
    <property type="molecule type" value="Genomic_DNA"/>
</dbReference>
<dbReference type="SUPFAM" id="SSF50630">
    <property type="entry name" value="Acid proteases"/>
    <property type="match status" value="1"/>
</dbReference>
<evidence type="ECO:0000256" key="1">
    <source>
        <dbReference type="ARBA" id="ARBA00007447"/>
    </source>
</evidence>
<dbReference type="Proteomes" id="UP000322225">
    <property type="component" value="Chromosome 7"/>
</dbReference>
<dbReference type="RefSeq" id="XP_065823504.1">
    <property type="nucleotide sequence ID" value="XM_065967432.1"/>
</dbReference>
<feature type="region of interest" description="Disordered" evidence="2">
    <location>
        <begin position="127"/>
        <end position="186"/>
    </location>
</feature>
<comment type="similarity">
    <text evidence="1">Belongs to the peptidase A1 family.</text>
</comment>
<dbReference type="Pfam" id="PF00026">
    <property type="entry name" value="Asp"/>
    <property type="match status" value="1"/>
</dbReference>
<dbReference type="InterPro" id="IPR034164">
    <property type="entry name" value="Pepsin-like_dom"/>
</dbReference>
<sequence length="584" mass="60087">MRLSLECVALVSLLASLSLGTGAQAISVTSTKQDVRPVNKPGTESGGIITGHYGLRSASQPRALRRRQDASSSSSNLSSSSSTSDSPKQVNYNSATASPSSTSNTNSAAAITSPTWSIVDIEATPSSSSISSASSSLSDSASSDTLTTAPSSGTASQIDTATATTSNDNQSESDAAALTSSASPDATNYTTANSDFLTAPSSAAFNATTTIDSGTPTSTGAANTTSSGGTNTTSSGDTTTSQNTSSIAIQPTIELTPVMWGEEPLLYTIDVSVGEGNNTLSLMLDTGSAHMWIPATGCQSCASSGMTDSGIPLTEGCQQESITYGLGSVTGCYSNTTVTIGSYTVHDFPVLLVSDAQGFQGNSISGILGLGISDFVSEDAGAIFNLMWRIGMITSPKVGIYLNAEGTSSEIVLSDAESSLHADQSTRVVKPKTQMDSVHYTVILDRFVTNGNTMKSADGDVAMESLDVVLDTGTTGIVVPEVMLLPIYAAMGGGTYFNDTTSGGLVVPCDGPSDLPPDQAFGLAFGETHTFYIPWDHLIVTQSSTNANYCTANIRSVRLTFLRNVYQVISVDDGTITLYGLSGS</sequence>
<keyword evidence="3" id="KW-0732">Signal</keyword>
<keyword evidence="6" id="KW-1185">Reference proteome</keyword>
<feature type="signal peptide" evidence="3">
    <location>
        <begin position="1"/>
        <end position="25"/>
    </location>
</feature>
<dbReference type="InterPro" id="IPR001461">
    <property type="entry name" value="Aspartic_peptidase_A1"/>
</dbReference>
<dbReference type="InterPro" id="IPR021109">
    <property type="entry name" value="Peptidase_aspartic_dom_sf"/>
</dbReference>
<dbReference type="KEGG" id="ksn:43588185"/>
<organism evidence="5 6">
    <name type="scientific">Kwoniella shandongensis</name>
    <dbReference type="NCBI Taxonomy" id="1734106"/>
    <lineage>
        <taxon>Eukaryota</taxon>
        <taxon>Fungi</taxon>
        <taxon>Dikarya</taxon>
        <taxon>Basidiomycota</taxon>
        <taxon>Agaricomycotina</taxon>
        <taxon>Tremellomycetes</taxon>
        <taxon>Tremellales</taxon>
        <taxon>Cryptococcaceae</taxon>
        <taxon>Kwoniella</taxon>
    </lineage>
</organism>
<name>A0AAJ8LMB9_9TREE</name>